<dbReference type="Gene3D" id="1.10.357.10">
    <property type="entry name" value="Tetracycline Repressor, domain 2"/>
    <property type="match status" value="1"/>
</dbReference>
<dbReference type="PANTHER" id="PTHR30055">
    <property type="entry name" value="HTH-TYPE TRANSCRIPTIONAL REGULATOR RUTR"/>
    <property type="match status" value="1"/>
</dbReference>
<gene>
    <name evidence="5" type="ORF">FHR80_004387</name>
</gene>
<dbReference type="InterPro" id="IPR009057">
    <property type="entry name" value="Homeodomain-like_sf"/>
</dbReference>
<dbReference type="PROSITE" id="PS50977">
    <property type="entry name" value="HTH_TETR_2"/>
    <property type="match status" value="1"/>
</dbReference>
<evidence type="ECO:0000313" key="5">
    <source>
        <dbReference type="EMBL" id="MBB2925443.1"/>
    </source>
</evidence>
<organism evidence="5 6">
    <name type="scientific">Cellulomonas cellasea</name>
    <dbReference type="NCBI Taxonomy" id="43670"/>
    <lineage>
        <taxon>Bacteria</taxon>
        <taxon>Bacillati</taxon>
        <taxon>Actinomycetota</taxon>
        <taxon>Actinomycetes</taxon>
        <taxon>Micrococcales</taxon>
        <taxon>Cellulomonadaceae</taxon>
        <taxon>Cellulomonas</taxon>
    </lineage>
</organism>
<sequence length="347" mass="36340">MSPVTPDPSTPTDRRAPSSSTVHEPRPLGANPLRTVRPGQQPQRPAPTPPDADRYRRADESVRPVLGGEPAPDGRSTRWADHREARRAELVRVARRTVHHQGPDVSMEEIAAAAGTSKSIVYRYFSDKTGLQIAVAEAVVLQIQGALEAVLRIAPTPRDGLRGMVAVYLEMIEHSPHVYAFVTRDGSVESGGPLGHFLDSVTALVAAPFARALADDDGGPDPAQLALAEAWAAGAVGFVRGAGERWLAHRGTPGSPTREVLTASVAAWLWAGPVGLLARERTRAPDRPSVEPAPDPDGTAAPDGTTAPDGTAAPDGTTATTSTPAPDATIPDAGPAPAPHTPTEESR</sequence>
<feature type="region of interest" description="Disordered" evidence="3">
    <location>
        <begin position="1"/>
        <end position="81"/>
    </location>
</feature>
<feature type="compositionally biased region" description="Basic and acidic residues" evidence="3">
    <location>
        <begin position="280"/>
        <end position="289"/>
    </location>
</feature>
<keyword evidence="1 2" id="KW-0238">DNA-binding</keyword>
<dbReference type="InterPro" id="IPR045823">
    <property type="entry name" value="TetR_C_32"/>
</dbReference>
<evidence type="ECO:0000313" key="6">
    <source>
        <dbReference type="Proteomes" id="UP000518206"/>
    </source>
</evidence>
<proteinExistence type="predicted"/>
<feature type="DNA-binding region" description="H-T-H motif" evidence="2">
    <location>
        <begin position="106"/>
        <end position="125"/>
    </location>
</feature>
<dbReference type="Pfam" id="PF19344">
    <property type="entry name" value="TetR_C_32"/>
    <property type="match status" value="1"/>
</dbReference>
<evidence type="ECO:0000256" key="1">
    <source>
        <dbReference type="ARBA" id="ARBA00023125"/>
    </source>
</evidence>
<accession>A0A7W4UKW9</accession>
<dbReference type="InterPro" id="IPR036271">
    <property type="entry name" value="Tet_transcr_reg_TetR-rel_C_sf"/>
</dbReference>
<dbReference type="SUPFAM" id="SSF48498">
    <property type="entry name" value="Tetracyclin repressor-like, C-terminal domain"/>
    <property type="match status" value="1"/>
</dbReference>
<dbReference type="EMBL" id="JACHVX010000010">
    <property type="protein sequence ID" value="MBB2925443.1"/>
    <property type="molecule type" value="Genomic_DNA"/>
</dbReference>
<evidence type="ECO:0000259" key="4">
    <source>
        <dbReference type="PROSITE" id="PS50977"/>
    </source>
</evidence>
<feature type="compositionally biased region" description="Basic and acidic residues" evidence="3">
    <location>
        <begin position="51"/>
        <end position="62"/>
    </location>
</feature>
<comment type="caution">
    <text evidence="5">The sequence shown here is derived from an EMBL/GenBank/DDBJ whole genome shotgun (WGS) entry which is preliminary data.</text>
</comment>
<dbReference type="InterPro" id="IPR050109">
    <property type="entry name" value="HTH-type_TetR-like_transc_reg"/>
</dbReference>
<dbReference type="Pfam" id="PF00440">
    <property type="entry name" value="TetR_N"/>
    <property type="match status" value="1"/>
</dbReference>
<evidence type="ECO:0000256" key="2">
    <source>
        <dbReference type="PROSITE-ProRule" id="PRU00335"/>
    </source>
</evidence>
<reference evidence="5 6" key="2">
    <citation type="submission" date="2020-08" db="EMBL/GenBank/DDBJ databases">
        <authorList>
            <person name="Partida-Martinez L."/>
            <person name="Huntemann M."/>
            <person name="Clum A."/>
            <person name="Wang J."/>
            <person name="Palaniappan K."/>
            <person name="Ritter S."/>
            <person name="Chen I.-M."/>
            <person name="Stamatis D."/>
            <person name="Reddy T."/>
            <person name="O'Malley R."/>
            <person name="Daum C."/>
            <person name="Shapiro N."/>
            <person name="Ivanova N."/>
            <person name="Kyrpides N."/>
            <person name="Woyke T."/>
        </authorList>
    </citation>
    <scope>NUCLEOTIDE SEQUENCE [LARGE SCALE GENOMIC DNA]</scope>
    <source>
        <strain evidence="5 6">RAS26</strain>
    </source>
</reference>
<dbReference type="Proteomes" id="UP000518206">
    <property type="component" value="Unassembled WGS sequence"/>
</dbReference>
<feature type="compositionally biased region" description="Low complexity" evidence="3">
    <location>
        <begin position="296"/>
        <end position="333"/>
    </location>
</feature>
<dbReference type="PANTHER" id="PTHR30055:SF227">
    <property type="entry name" value="TRANSCRIPTIONAL REGULATORY PROTEIN (PROBABLY TETR-FAMILY)-RELATED"/>
    <property type="match status" value="1"/>
</dbReference>
<dbReference type="InterPro" id="IPR001647">
    <property type="entry name" value="HTH_TetR"/>
</dbReference>
<name>A0A7W4UKW9_9CELL</name>
<feature type="region of interest" description="Disordered" evidence="3">
    <location>
        <begin position="280"/>
        <end position="347"/>
    </location>
</feature>
<evidence type="ECO:0000256" key="3">
    <source>
        <dbReference type="SAM" id="MobiDB-lite"/>
    </source>
</evidence>
<dbReference type="RefSeq" id="WP_311702562.1">
    <property type="nucleotide sequence ID" value="NZ_JACHVX010000010.1"/>
</dbReference>
<protein>
    <submittedName>
        <fullName evidence="5">AcrR family transcriptional regulator</fullName>
    </submittedName>
</protein>
<dbReference type="GO" id="GO:0000976">
    <property type="term" value="F:transcription cis-regulatory region binding"/>
    <property type="evidence" value="ECO:0007669"/>
    <property type="project" value="TreeGrafter"/>
</dbReference>
<dbReference type="GO" id="GO:0003700">
    <property type="term" value="F:DNA-binding transcription factor activity"/>
    <property type="evidence" value="ECO:0007669"/>
    <property type="project" value="TreeGrafter"/>
</dbReference>
<reference evidence="5 6" key="1">
    <citation type="submission" date="2020-08" db="EMBL/GenBank/DDBJ databases">
        <title>The Agave Microbiome: Exploring the role of microbial communities in plant adaptations to desert environments.</title>
        <authorList>
            <person name="Partida-Martinez L.P."/>
        </authorList>
    </citation>
    <scope>NUCLEOTIDE SEQUENCE [LARGE SCALE GENOMIC DNA]</scope>
    <source>
        <strain evidence="5 6">RAS26</strain>
    </source>
</reference>
<dbReference type="AlphaFoldDB" id="A0A7W4UKW9"/>
<feature type="domain" description="HTH tetR-type" evidence="4">
    <location>
        <begin position="84"/>
        <end position="143"/>
    </location>
</feature>
<dbReference type="SUPFAM" id="SSF46689">
    <property type="entry name" value="Homeodomain-like"/>
    <property type="match status" value="1"/>
</dbReference>